<accession>A0A1I1KNB2</accession>
<evidence type="ECO:0000313" key="5">
    <source>
        <dbReference type="Proteomes" id="UP000236729"/>
    </source>
</evidence>
<reference evidence="2" key="1">
    <citation type="submission" date="2016-10" db="EMBL/GenBank/DDBJ databases">
        <authorList>
            <person name="de Groot N.N."/>
        </authorList>
    </citation>
    <scope>NUCLEOTIDE SEQUENCE [LARGE SCALE GENOMIC DNA]</scope>
    <source>
        <strain evidence="2">ATCC 20501</strain>
    </source>
</reference>
<organism evidence="2 5">
    <name type="scientific">Saccharopolyspora kobensis</name>
    <dbReference type="NCBI Taxonomy" id="146035"/>
    <lineage>
        <taxon>Bacteria</taxon>
        <taxon>Bacillati</taxon>
        <taxon>Actinomycetota</taxon>
        <taxon>Actinomycetes</taxon>
        <taxon>Pseudonocardiales</taxon>
        <taxon>Pseudonocardiaceae</taxon>
        <taxon>Saccharopolyspora</taxon>
    </lineage>
</organism>
<protein>
    <recommendedName>
        <fullName evidence="6">Nitroreductase family protein</fullName>
    </recommendedName>
</protein>
<dbReference type="SUPFAM" id="SSF55469">
    <property type="entry name" value="FMN-dependent nitroreductase-like"/>
    <property type="match status" value="1"/>
</dbReference>
<accession>A0A1H5VDT2</accession>
<dbReference type="Proteomes" id="UP000236729">
    <property type="component" value="Unassembled WGS sequence"/>
</dbReference>
<evidence type="ECO:0000313" key="4">
    <source>
        <dbReference type="Proteomes" id="UP000199690"/>
    </source>
</evidence>
<feature type="region of interest" description="Disordered" evidence="1">
    <location>
        <begin position="1"/>
        <end position="27"/>
    </location>
</feature>
<dbReference type="Proteomes" id="UP000199690">
    <property type="component" value="Unassembled WGS sequence"/>
</dbReference>
<dbReference type="EMBL" id="FNVB01000002">
    <property type="protein sequence ID" value="SEF84998.1"/>
    <property type="molecule type" value="Genomic_DNA"/>
</dbReference>
<proteinExistence type="predicted"/>
<dbReference type="EMBL" id="FOME01000001">
    <property type="protein sequence ID" value="SFC62424.1"/>
    <property type="molecule type" value="Genomic_DNA"/>
</dbReference>
<dbReference type="GO" id="GO:0016491">
    <property type="term" value="F:oxidoreductase activity"/>
    <property type="evidence" value="ECO:0007669"/>
    <property type="project" value="InterPro"/>
</dbReference>
<evidence type="ECO:0000256" key="1">
    <source>
        <dbReference type="SAM" id="MobiDB-lite"/>
    </source>
</evidence>
<keyword evidence="4" id="KW-1185">Reference proteome</keyword>
<dbReference type="AlphaFoldDB" id="A0A1H5VDT2"/>
<dbReference type="Gene3D" id="3.40.109.10">
    <property type="entry name" value="NADH Oxidase"/>
    <property type="match status" value="1"/>
</dbReference>
<evidence type="ECO:0008006" key="6">
    <source>
        <dbReference type="Google" id="ProtNLM"/>
    </source>
</evidence>
<evidence type="ECO:0000313" key="3">
    <source>
        <dbReference type="EMBL" id="SFC62424.1"/>
    </source>
</evidence>
<evidence type="ECO:0000313" key="2">
    <source>
        <dbReference type="EMBL" id="SEF84998.1"/>
    </source>
</evidence>
<reference evidence="4 5" key="2">
    <citation type="submission" date="2016-10" db="EMBL/GenBank/DDBJ databases">
        <authorList>
            <person name="Varghese N."/>
            <person name="Submissions S."/>
        </authorList>
    </citation>
    <scope>NUCLEOTIDE SEQUENCE [LARGE SCALE GENOMIC DNA]</scope>
    <source>
        <strain evidence="5">ATCC 20501</strain>
        <strain evidence="3 4">CGMCC 4.3529</strain>
    </source>
</reference>
<dbReference type="SMR" id="A0A1H5VDT2"/>
<sequence length="330" mass="35087">MTNFPATRGEGGKRMNTAAGEVGGRQAPGEWSAAESVVINRAVQNAPSVHNSRPWSLALRGRSAELRERPTLLVQHDPEGRDRRISCGAALANLVLAIRSLRWTAEVEFGSSSGLVTATVTATGRADPSEAERRRGAAVLDRWSCRRPFDGPGLPASTLDVLLEAIAAPGVTGRWVSGADEALGVARLLTYAGRVFRGNADYQRELSSWTTVTGDGLRREGLGERGLAAVGLTTGRTRLPDEHVLSARIQREAVLLVGSGADGPAEQIRVGSAVEQTWLEATARGLVVSVMTQPLHLAEVRSGLAAGLGFPGMPQVMMRFGRLAESVDER</sequence>
<dbReference type="InterPro" id="IPR000415">
    <property type="entry name" value="Nitroreductase-like"/>
</dbReference>
<gene>
    <name evidence="2" type="ORF">SAMN02982929_00839</name>
    <name evidence="3" type="ORF">SAMN05216506_1011231</name>
</gene>
<name>A0A1H5VDT2_9PSEU</name>